<sequence>MSLPIIQNLEKMLASGKDSALLRFSLGNEYLKLGEPEKAASHLQHAVALDPGYSAAWKLLGKALVAAGRQEEALGAYRQGIAVAESKGDRQAVKEMTVFARRIEKHLGASTDGPESE</sequence>
<keyword evidence="1" id="KW-0802">TPR repeat</keyword>
<feature type="repeat" description="TPR" evidence="1">
    <location>
        <begin position="54"/>
        <end position="87"/>
    </location>
</feature>
<gene>
    <name evidence="2" type="ORF">SKTS_00170</name>
</gene>
<dbReference type="Gene3D" id="1.25.40.10">
    <property type="entry name" value="Tetratricopeptide repeat domain"/>
    <property type="match status" value="1"/>
</dbReference>
<dbReference type="SMART" id="SM00028">
    <property type="entry name" value="TPR"/>
    <property type="match status" value="2"/>
</dbReference>
<evidence type="ECO:0000313" key="3">
    <source>
        <dbReference type="Proteomes" id="UP000502260"/>
    </source>
</evidence>
<accession>A0A6F8V7N3</accession>
<dbReference type="EMBL" id="AP022853">
    <property type="protein sequence ID" value="BCB25131.1"/>
    <property type="molecule type" value="Genomic_DNA"/>
</dbReference>
<feature type="repeat" description="TPR" evidence="1">
    <location>
        <begin position="20"/>
        <end position="53"/>
    </location>
</feature>
<keyword evidence="3" id="KW-1185">Reference proteome</keyword>
<dbReference type="PROSITE" id="PS50005">
    <property type="entry name" value="TPR"/>
    <property type="match status" value="2"/>
</dbReference>
<dbReference type="SUPFAM" id="SSF48452">
    <property type="entry name" value="TPR-like"/>
    <property type="match status" value="1"/>
</dbReference>
<dbReference type="Proteomes" id="UP000502260">
    <property type="component" value="Chromosome"/>
</dbReference>
<evidence type="ECO:0000313" key="2">
    <source>
        <dbReference type="EMBL" id="BCB25131.1"/>
    </source>
</evidence>
<dbReference type="InterPro" id="IPR011990">
    <property type="entry name" value="TPR-like_helical_dom_sf"/>
</dbReference>
<name>A0A6F8V7N3_9PROT</name>
<protein>
    <submittedName>
        <fullName evidence="2">TPR repeat-containing protein</fullName>
    </submittedName>
</protein>
<dbReference type="RefSeq" id="WP_173058559.1">
    <property type="nucleotide sequence ID" value="NZ_AP022853.1"/>
</dbReference>
<dbReference type="AlphaFoldDB" id="A0A6F8V7N3"/>
<organism evidence="2 3">
    <name type="scientific">Sulfurimicrobium lacus</name>
    <dbReference type="NCBI Taxonomy" id="2715678"/>
    <lineage>
        <taxon>Bacteria</taxon>
        <taxon>Pseudomonadati</taxon>
        <taxon>Pseudomonadota</taxon>
        <taxon>Betaproteobacteria</taxon>
        <taxon>Nitrosomonadales</taxon>
        <taxon>Sulfuricellaceae</taxon>
        <taxon>Sulfurimicrobium</taxon>
    </lineage>
</organism>
<reference evidence="3" key="1">
    <citation type="submission" date="2020-03" db="EMBL/GenBank/DDBJ databases">
        <title>Complete genome sequence of sulfur-oxidizing bacterium skT11.</title>
        <authorList>
            <person name="Kanda M."/>
            <person name="Kojima H."/>
            <person name="Fukui M."/>
        </authorList>
    </citation>
    <scope>NUCLEOTIDE SEQUENCE [LARGE SCALE GENOMIC DNA]</scope>
    <source>
        <strain evidence="3">skT11</strain>
    </source>
</reference>
<proteinExistence type="predicted"/>
<evidence type="ECO:0000256" key="1">
    <source>
        <dbReference type="PROSITE-ProRule" id="PRU00339"/>
    </source>
</evidence>
<dbReference type="KEGG" id="slac:SKTS_00170"/>
<dbReference type="InterPro" id="IPR019734">
    <property type="entry name" value="TPR_rpt"/>
</dbReference>
<dbReference type="Pfam" id="PF13432">
    <property type="entry name" value="TPR_16"/>
    <property type="match status" value="1"/>
</dbReference>